<dbReference type="GO" id="GO:0016787">
    <property type="term" value="F:hydrolase activity"/>
    <property type="evidence" value="ECO:0007669"/>
    <property type="project" value="UniProtKB-KW"/>
</dbReference>
<dbReference type="PANTHER" id="PTHR37017">
    <property type="entry name" value="AB HYDROLASE-1 DOMAIN-CONTAINING PROTEIN-RELATED"/>
    <property type="match status" value="1"/>
</dbReference>
<dbReference type="SUPFAM" id="SSF53474">
    <property type="entry name" value="alpha/beta-Hydrolases"/>
    <property type="match status" value="1"/>
</dbReference>
<dbReference type="RefSeq" id="WP_144314646.1">
    <property type="nucleotide sequence ID" value="NZ_CP107955.1"/>
</dbReference>
<keyword evidence="2" id="KW-0378">Hydrolase</keyword>
<evidence type="ECO:0000313" key="3">
    <source>
        <dbReference type="Proteomes" id="UP001257627"/>
    </source>
</evidence>
<sequence length="228" mass="24311">MTSAAHNDPVILLIHGAWHGSWCWELLAPELTALGWRVETVDLPSASADPDNTAGMYDDARVIREKLAGLDGPVTVLAHSYGGLPATEAAAPNVSRLIYLSAFQLEEGESLSGLSGGALPSGKTGTLPAHEDPGSHLYADVPDDVARQAVDRLVLQTVKSFSEPLTTAAWKAVPAAYIVCEQDRAVDPGFQEQMAARSERSYRIAAGHSPFLSVPEELARLITTDADR</sequence>
<comment type="caution">
    <text evidence="2">The sequence shown here is derived from an EMBL/GenBank/DDBJ whole genome shotgun (WGS) entry which is preliminary data.</text>
</comment>
<dbReference type="Pfam" id="PF12697">
    <property type="entry name" value="Abhydrolase_6"/>
    <property type="match status" value="1"/>
</dbReference>
<proteinExistence type="predicted"/>
<dbReference type="InterPro" id="IPR029058">
    <property type="entry name" value="AB_hydrolase_fold"/>
</dbReference>
<dbReference type="PANTHER" id="PTHR37017:SF11">
    <property type="entry name" value="ESTERASE_LIPASE_THIOESTERASE DOMAIN-CONTAINING PROTEIN"/>
    <property type="match status" value="1"/>
</dbReference>
<accession>A0ABU3V2T4</accession>
<reference evidence="2 3" key="1">
    <citation type="submission" date="2023-02" db="EMBL/GenBank/DDBJ databases">
        <authorList>
            <person name="Maleckis M."/>
        </authorList>
    </citation>
    <scope>NUCLEOTIDE SEQUENCE [LARGE SCALE GENOMIC DNA]</scope>
    <source>
        <strain evidence="2 3">P8-A2</strain>
    </source>
</reference>
<dbReference type="Proteomes" id="UP001257627">
    <property type="component" value="Unassembled WGS sequence"/>
</dbReference>
<dbReference type="InterPro" id="IPR000073">
    <property type="entry name" value="AB_hydrolase_1"/>
</dbReference>
<organism evidence="2 3">
    <name type="scientific">Streptomyces mirabilis</name>
    <dbReference type="NCBI Taxonomy" id="68239"/>
    <lineage>
        <taxon>Bacteria</taxon>
        <taxon>Bacillati</taxon>
        <taxon>Actinomycetota</taxon>
        <taxon>Actinomycetes</taxon>
        <taxon>Kitasatosporales</taxon>
        <taxon>Streptomycetaceae</taxon>
        <taxon>Streptomyces</taxon>
    </lineage>
</organism>
<evidence type="ECO:0000259" key="1">
    <source>
        <dbReference type="Pfam" id="PF12697"/>
    </source>
</evidence>
<dbReference type="Gene3D" id="3.40.50.1820">
    <property type="entry name" value="alpha/beta hydrolase"/>
    <property type="match status" value="1"/>
</dbReference>
<feature type="domain" description="AB hydrolase-1" evidence="1">
    <location>
        <begin position="11"/>
        <end position="220"/>
    </location>
</feature>
<dbReference type="InterPro" id="IPR052897">
    <property type="entry name" value="Sec-Metab_Biosynth_Hydrolase"/>
</dbReference>
<name>A0ABU3V2T4_9ACTN</name>
<keyword evidence="3" id="KW-1185">Reference proteome</keyword>
<dbReference type="EMBL" id="JARAKF010000001">
    <property type="protein sequence ID" value="MDU9000495.1"/>
    <property type="molecule type" value="Genomic_DNA"/>
</dbReference>
<evidence type="ECO:0000313" key="2">
    <source>
        <dbReference type="EMBL" id="MDU9000495.1"/>
    </source>
</evidence>
<protein>
    <submittedName>
        <fullName evidence="2">Alpha/beta hydrolase</fullName>
    </submittedName>
</protein>
<gene>
    <name evidence="2" type="ORF">PU648_50980</name>
</gene>